<evidence type="ECO:0008006" key="4">
    <source>
        <dbReference type="Google" id="ProtNLM"/>
    </source>
</evidence>
<accession>A0A9W8ICA4</accession>
<reference evidence="2" key="1">
    <citation type="submission" date="2022-07" db="EMBL/GenBank/DDBJ databases">
        <title>Phylogenomic reconstructions and comparative analyses of Kickxellomycotina fungi.</title>
        <authorList>
            <person name="Reynolds N.K."/>
            <person name="Stajich J.E."/>
            <person name="Barry K."/>
            <person name="Grigoriev I.V."/>
            <person name="Crous P."/>
            <person name="Smith M.E."/>
        </authorList>
    </citation>
    <scope>NUCLEOTIDE SEQUENCE</scope>
    <source>
        <strain evidence="2">NRRL 1566</strain>
    </source>
</reference>
<proteinExistence type="predicted"/>
<feature type="compositionally biased region" description="Polar residues" evidence="1">
    <location>
        <begin position="90"/>
        <end position="109"/>
    </location>
</feature>
<gene>
    <name evidence="2" type="ORF">IWW36_003690</name>
</gene>
<evidence type="ECO:0000313" key="3">
    <source>
        <dbReference type="Proteomes" id="UP001139887"/>
    </source>
</evidence>
<feature type="compositionally biased region" description="Polar residues" evidence="1">
    <location>
        <begin position="149"/>
        <end position="158"/>
    </location>
</feature>
<protein>
    <recommendedName>
        <fullName evidence="4">PH domain-containing protein</fullName>
    </recommendedName>
</protein>
<feature type="compositionally biased region" description="Pro residues" evidence="1">
    <location>
        <begin position="208"/>
        <end position="219"/>
    </location>
</feature>
<dbReference type="OrthoDB" id="2123378at2759"/>
<keyword evidence="3" id="KW-1185">Reference proteome</keyword>
<feature type="non-terminal residue" evidence="2">
    <location>
        <position position="431"/>
    </location>
</feature>
<feature type="compositionally biased region" description="Low complexity" evidence="1">
    <location>
        <begin position="294"/>
        <end position="310"/>
    </location>
</feature>
<dbReference type="AlphaFoldDB" id="A0A9W8ICA4"/>
<feature type="region of interest" description="Disordered" evidence="1">
    <location>
        <begin position="278"/>
        <end position="324"/>
    </location>
</feature>
<dbReference type="Proteomes" id="UP001139887">
    <property type="component" value="Unassembled WGS sequence"/>
</dbReference>
<comment type="caution">
    <text evidence="2">The sequence shown here is derived from an EMBL/GenBank/DDBJ whole genome shotgun (WGS) entry which is preliminary data.</text>
</comment>
<name>A0A9W8ICA4_9FUNG</name>
<sequence>MVIGYGNTRDRLSLYASGDGGVTEMALKVPEEVVFCFIVFEARGLAHQKEIAEFFNHHDVTVNTTKPSELTPTMLRDKTRHLAIKKTGSLGRSDTVQQNKLKNSVWHQRSQGSSRASSPSAASFGGETKDQQKEVPEITTRIEVEAPTPDTQTENTQHLPPASDVDNSVSAEAAPRNPDPAAPDNAADEADVTRVRHSHAKPAETIPAPEPSMQAPPTPRSFNDIHTEQMPASEDAGAGEMARSPTKSEFQQTDSPVIVNFERSEISPSLVENYVQMDSPTVTTEDRRASTVGSPQASASPSATVVPSSPQRHESLRERQKSIDRSNRASLYSMVLSPSQPEVAVMLDQVKAHRKDVMELASSSGIMGEKYFECVRGYTSIQEPAKAFWKRRFFAIADKTMFMYTNECSRIPSDYLPIDNAVSPPRDAEDE</sequence>
<organism evidence="2 3">
    <name type="scientific">Coemansia brasiliensis</name>
    <dbReference type="NCBI Taxonomy" id="2650707"/>
    <lineage>
        <taxon>Eukaryota</taxon>
        <taxon>Fungi</taxon>
        <taxon>Fungi incertae sedis</taxon>
        <taxon>Zoopagomycota</taxon>
        <taxon>Kickxellomycotina</taxon>
        <taxon>Kickxellomycetes</taxon>
        <taxon>Kickxellales</taxon>
        <taxon>Kickxellaceae</taxon>
        <taxon>Coemansia</taxon>
    </lineage>
</organism>
<feature type="region of interest" description="Disordered" evidence="1">
    <location>
        <begin position="86"/>
        <end position="253"/>
    </location>
</feature>
<dbReference type="EMBL" id="JANBUW010000266">
    <property type="protein sequence ID" value="KAJ2847753.1"/>
    <property type="molecule type" value="Genomic_DNA"/>
</dbReference>
<feature type="compositionally biased region" description="Low complexity" evidence="1">
    <location>
        <begin position="110"/>
        <end position="126"/>
    </location>
</feature>
<feature type="compositionally biased region" description="Basic and acidic residues" evidence="1">
    <location>
        <begin position="127"/>
        <end position="144"/>
    </location>
</feature>
<evidence type="ECO:0000313" key="2">
    <source>
        <dbReference type="EMBL" id="KAJ2847753.1"/>
    </source>
</evidence>
<evidence type="ECO:0000256" key="1">
    <source>
        <dbReference type="SAM" id="MobiDB-lite"/>
    </source>
</evidence>
<feature type="compositionally biased region" description="Basic and acidic residues" evidence="1">
    <location>
        <begin position="311"/>
        <end position="324"/>
    </location>
</feature>